<gene>
    <name evidence="1" type="ORF">BC351_09560</name>
</gene>
<dbReference type="RefSeq" id="WP_079419302.1">
    <property type="nucleotide sequence ID" value="NZ_MBTG01000045.1"/>
</dbReference>
<sequence>MANPYVGILVNDSLYAGIPLGNTQYEAIQFYEEAGKQYEVTPCFFRIQDVHIDTMKVHAYVRVGLCYEQMWLELPKVIHNRAVYLDQASYQTLEAWTQQGVILFNRWNRYNKLRIHEVLLKNDTIRPHLPGTYPATLKNMKIMMSAYDSLIIKPTNSSIGRGVMKMDRRVRSWQLIYPISMKISNKIYRTVRFRQYLPLILRRKIQSRTYMIQQRLPLATFDGRPFDLRISAQRGATGEWGITGIVAKVASPKLFLTNVAQGGEVRSLPEILTAEYAHLNHEQVLRQITDFSLLVAQHLSTELPYLADIGLDVGITTDGFPLFIECNGKDQRYSFLEAEMQDIWKASYFNPIGYAKFLLDGCTPPM</sequence>
<dbReference type="EMBL" id="MBTG01000045">
    <property type="protein sequence ID" value="OPH48688.1"/>
    <property type="molecule type" value="Genomic_DNA"/>
</dbReference>
<evidence type="ECO:0000313" key="1">
    <source>
        <dbReference type="EMBL" id="OPH48688.1"/>
    </source>
</evidence>
<name>A0A1V4HAH1_9BACL</name>
<dbReference type="Proteomes" id="UP000190626">
    <property type="component" value="Unassembled WGS sequence"/>
</dbReference>
<dbReference type="InterPro" id="IPR026838">
    <property type="entry name" value="YheC/D"/>
</dbReference>
<comment type="caution">
    <text evidence="1">The sequence shown here is derived from an EMBL/GenBank/DDBJ whole genome shotgun (WGS) entry which is preliminary data.</text>
</comment>
<dbReference type="AlphaFoldDB" id="A0A1V4HAH1"/>
<keyword evidence="2" id="KW-1185">Reference proteome</keyword>
<evidence type="ECO:0008006" key="3">
    <source>
        <dbReference type="Google" id="ProtNLM"/>
    </source>
</evidence>
<proteinExistence type="predicted"/>
<organism evidence="1 2">
    <name type="scientific">Paenibacillus ferrarius</name>
    <dbReference type="NCBI Taxonomy" id="1469647"/>
    <lineage>
        <taxon>Bacteria</taxon>
        <taxon>Bacillati</taxon>
        <taxon>Bacillota</taxon>
        <taxon>Bacilli</taxon>
        <taxon>Bacillales</taxon>
        <taxon>Paenibacillaceae</taxon>
        <taxon>Paenibacillus</taxon>
    </lineage>
</organism>
<accession>A0A1V4HAH1</accession>
<dbReference type="OrthoDB" id="7869153at2"/>
<protein>
    <recommendedName>
        <fullName evidence="3">YheC/YheD family protein</fullName>
    </recommendedName>
</protein>
<evidence type="ECO:0000313" key="2">
    <source>
        <dbReference type="Proteomes" id="UP000190626"/>
    </source>
</evidence>
<reference evidence="2" key="1">
    <citation type="submission" date="2016-07" db="EMBL/GenBank/DDBJ databases">
        <authorList>
            <person name="Florea S."/>
            <person name="Webb J.S."/>
            <person name="Jaromczyk J."/>
            <person name="Schardl C.L."/>
        </authorList>
    </citation>
    <scope>NUCLEOTIDE SEQUENCE [LARGE SCALE GENOMIC DNA]</scope>
    <source>
        <strain evidence="2">CY1</strain>
    </source>
</reference>
<dbReference type="STRING" id="1469647.BC351_09560"/>
<dbReference type="Pfam" id="PF14398">
    <property type="entry name" value="ATPgrasp_YheCD"/>
    <property type="match status" value="1"/>
</dbReference>
<dbReference type="SUPFAM" id="SSF56059">
    <property type="entry name" value="Glutathione synthetase ATP-binding domain-like"/>
    <property type="match status" value="1"/>
</dbReference>